<reference evidence="2" key="1">
    <citation type="journal article" date="2023" name="Mol. Phylogenet. Evol.">
        <title>Genome-scale phylogeny and comparative genomics of the fungal order Sordariales.</title>
        <authorList>
            <person name="Hensen N."/>
            <person name="Bonometti L."/>
            <person name="Westerberg I."/>
            <person name="Brannstrom I.O."/>
            <person name="Guillou S."/>
            <person name="Cros-Aarteil S."/>
            <person name="Calhoun S."/>
            <person name="Haridas S."/>
            <person name="Kuo A."/>
            <person name="Mondo S."/>
            <person name="Pangilinan J."/>
            <person name="Riley R."/>
            <person name="LaButti K."/>
            <person name="Andreopoulos B."/>
            <person name="Lipzen A."/>
            <person name="Chen C."/>
            <person name="Yan M."/>
            <person name="Daum C."/>
            <person name="Ng V."/>
            <person name="Clum A."/>
            <person name="Steindorff A."/>
            <person name="Ohm R.A."/>
            <person name="Martin F."/>
            <person name="Silar P."/>
            <person name="Natvig D.O."/>
            <person name="Lalanne C."/>
            <person name="Gautier V."/>
            <person name="Ament-Velasquez S.L."/>
            <person name="Kruys A."/>
            <person name="Hutchinson M.I."/>
            <person name="Powell A.J."/>
            <person name="Barry K."/>
            <person name="Miller A.N."/>
            <person name="Grigoriev I.V."/>
            <person name="Debuchy R."/>
            <person name="Gladieux P."/>
            <person name="Hiltunen Thoren M."/>
            <person name="Johannesson H."/>
        </authorList>
    </citation>
    <scope>NUCLEOTIDE SEQUENCE</scope>
    <source>
        <strain evidence="2">CBS 626.80</strain>
    </source>
</reference>
<dbReference type="AlphaFoldDB" id="A0AAN6NPA4"/>
<name>A0AAN6NPA4_9PEZI</name>
<gene>
    <name evidence="2" type="ORF">QBC32DRAFT_373460</name>
</gene>
<accession>A0AAN6NPA4</accession>
<organism evidence="2 3">
    <name type="scientific">Pseudoneurospora amorphoporcata</name>
    <dbReference type="NCBI Taxonomy" id="241081"/>
    <lineage>
        <taxon>Eukaryota</taxon>
        <taxon>Fungi</taxon>
        <taxon>Dikarya</taxon>
        <taxon>Ascomycota</taxon>
        <taxon>Pezizomycotina</taxon>
        <taxon>Sordariomycetes</taxon>
        <taxon>Sordariomycetidae</taxon>
        <taxon>Sordariales</taxon>
        <taxon>Sordariaceae</taxon>
        <taxon>Pseudoneurospora</taxon>
    </lineage>
</organism>
<evidence type="ECO:0000256" key="1">
    <source>
        <dbReference type="SAM" id="MobiDB-lite"/>
    </source>
</evidence>
<dbReference type="EMBL" id="MU859257">
    <property type="protein sequence ID" value="KAK3948551.1"/>
    <property type="molecule type" value="Genomic_DNA"/>
</dbReference>
<evidence type="ECO:0000313" key="3">
    <source>
        <dbReference type="Proteomes" id="UP001303222"/>
    </source>
</evidence>
<sequence length="300" mass="33260">MEQQYSSNSIISSDDDQDEREAAIGQGGEDSQDEYGNKANMYDVTIDLGKTGVVERRGIMEVRCRSREVVHGRLEPGVGKYATLLVYDVSFETVKKSRRVTWAKVEFNFASSVVDTSRMPEIWSIAPAGTVTLLQSSQEETVRTLGRLTAGTPELLVNVNASIEREKAVTKTTSDSARVIGITTCDEFGQQVGASWIMEENKALKSGVPSLLRCVMLVRRRDNRRFECNVSIDAKADWKTELGRLVGSTTETDDPVYFDPQLPPFSRLRKVGEYDLANLSSVDLEVLAEIRLYLGTLGSA</sequence>
<keyword evidence="3" id="KW-1185">Reference proteome</keyword>
<reference evidence="2" key="2">
    <citation type="submission" date="2023-06" db="EMBL/GenBank/DDBJ databases">
        <authorList>
            <consortium name="Lawrence Berkeley National Laboratory"/>
            <person name="Mondo S.J."/>
            <person name="Hensen N."/>
            <person name="Bonometti L."/>
            <person name="Westerberg I."/>
            <person name="Brannstrom I.O."/>
            <person name="Guillou S."/>
            <person name="Cros-Aarteil S."/>
            <person name="Calhoun S."/>
            <person name="Haridas S."/>
            <person name="Kuo A."/>
            <person name="Pangilinan J."/>
            <person name="Riley R."/>
            <person name="Labutti K."/>
            <person name="Andreopoulos B."/>
            <person name="Lipzen A."/>
            <person name="Chen C."/>
            <person name="Yanf M."/>
            <person name="Daum C."/>
            <person name="Ng V."/>
            <person name="Clum A."/>
            <person name="Steindorff A."/>
            <person name="Ohm R."/>
            <person name="Martin F."/>
            <person name="Silar P."/>
            <person name="Natvig D."/>
            <person name="Lalanne C."/>
            <person name="Gautier V."/>
            <person name="Ament-Velasquez S.L."/>
            <person name="Kruys A."/>
            <person name="Hutchinson M.I."/>
            <person name="Powell A.J."/>
            <person name="Barry K."/>
            <person name="Miller A.N."/>
            <person name="Grigoriev I.V."/>
            <person name="Debuchy R."/>
            <person name="Gladieux P."/>
            <person name="Thoren M.H."/>
            <person name="Johannesson H."/>
        </authorList>
    </citation>
    <scope>NUCLEOTIDE SEQUENCE</scope>
    <source>
        <strain evidence="2">CBS 626.80</strain>
    </source>
</reference>
<protein>
    <submittedName>
        <fullName evidence="2">Uncharacterized protein</fullName>
    </submittedName>
</protein>
<evidence type="ECO:0000313" key="2">
    <source>
        <dbReference type="EMBL" id="KAK3948551.1"/>
    </source>
</evidence>
<dbReference type="Proteomes" id="UP001303222">
    <property type="component" value="Unassembled WGS sequence"/>
</dbReference>
<feature type="region of interest" description="Disordered" evidence="1">
    <location>
        <begin position="1"/>
        <end position="36"/>
    </location>
</feature>
<feature type="compositionally biased region" description="Low complexity" evidence="1">
    <location>
        <begin position="1"/>
        <end position="12"/>
    </location>
</feature>
<proteinExistence type="predicted"/>
<comment type="caution">
    <text evidence="2">The sequence shown here is derived from an EMBL/GenBank/DDBJ whole genome shotgun (WGS) entry which is preliminary data.</text>
</comment>